<name>X0W271_9ZZZZ</name>
<dbReference type="EMBL" id="BARS01028302">
    <property type="protein sequence ID" value="GAG06841.1"/>
    <property type="molecule type" value="Genomic_DNA"/>
</dbReference>
<reference evidence="1" key="1">
    <citation type="journal article" date="2014" name="Front. Microbiol.">
        <title>High frequency of phylogenetically diverse reductive dehalogenase-homologous genes in deep subseafloor sedimentary metagenomes.</title>
        <authorList>
            <person name="Kawai M."/>
            <person name="Futagami T."/>
            <person name="Toyoda A."/>
            <person name="Takaki Y."/>
            <person name="Nishi S."/>
            <person name="Hori S."/>
            <person name="Arai W."/>
            <person name="Tsubouchi T."/>
            <person name="Morono Y."/>
            <person name="Uchiyama I."/>
            <person name="Ito T."/>
            <person name="Fujiyama A."/>
            <person name="Inagaki F."/>
            <person name="Takami H."/>
        </authorList>
    </citation>
    <scope>NUCLEOTIDE SEQUENCE</scope>
    <source>
        <strain evidence="1">Expedition CK06-06</strain>
    </source>
</reference>
<gene>
    <name evidence="1" type="ORF">S01H1_44370</name>
</gene>
<sequence length="35" mass="3984">LGIKDLMCPIIIDFDTQKVWGSYFPKALMDGKILI</sequence>
<organism evidence="1">
    <name type="scientific">marine sediment metagenome</name>
    <dbReference type="NCBI Taxonomy" id="412755"/>
    <lineage>
        <taxon>unclassified sequences</taxon>
        <taxon>metagenomes</taxon>
        <taxon>ecological metagenomes</taxon>
    </lineage>
</organism>
<feature type="non-terminal residue" evidence="1">
    <location>
        <position position="1"/>
    </location>
</feature>
<dbReference type="AlphaFoldDB" id="X0W271"/>
<evidence type="ECO:0000313" key="1">
    <source>
        <dbReference type="EMBL" id="GAG06841.1"/>
    </source>
</evidence>
<comment type="caution">
    <text evidence="1">The sequence shown here is derived from an EMBL/GenBank/DDBJ whole genome shotgun (WGS) entry which is preliminary data.</text>
</comment>
<accession>X0W271</accession>
<proteinExistence type="predicted"/>
<protein>
    <submittedName>
        <fullName evidence="1">Uncharacterized protein</fullName>
    </submittedName>
</protein>